<gene>
    <name evidence="6" type="ORF">MPL1_07069</name>
</gene>
<organism evidence="6 7">
    <name type="scientific">Methylophaga lonarensis MPL</name>
    <dbReference type="NCBI Taxonomy" id="1286106"/>
    <lineage>
        <taxon>Bacteria</taxon>
        <taxon>Pseudomonadati</taxon>
        <taxon>Pseudomonadota</taxon>
        <taxon>Gammaproteobacteria</taxon>
        <taxon>Thiotrichales</taxon>
        <taxon>Piscirickettsiaceae</taxon>
        <taxon>Methylophaga</taxon>
    </lineage>
</organism>
<dbReference type="RefSeq" id="WP_009726405.1">
    <property type="nucleotide sequence ID" value="NZ_APHR01000035.1"/>
</dbReference>
<dbReference type="Proteomes" id="UP000012019">
    <property type="component" value="Unassembled WGS sequence"/>
</dbReference>
<keyword evidence="2" id="KW-0973">c-di-GMP</keyword>
<sequence length="716" mass="80752">MQFNLRLMSLFMGPIILVLIPLILAGLLAMNQLQNRLGEIEHQQLQDLESLKHVAMFGQQLGHLHERILTTLRAATAGEMSSLALYREHSQLVNELATLGKDLNNIGKLELLARVDKRQVEALLEHYADYQRMMVIATEIAAVDPSTAEVNLINAQDSFTAFAIFNQQIAELLSSQIYARTTDAYNDFNAFSRYLMMFVPLALLLLLAFAYLMSQWLNRHMLIITQGLLELSQDGEKLPMLADVKKLARQNKGPLQQLASGLLNFRSALQQRKHAEEKIFQLAYFDSLTGLSNWQYLAKQLAAAISESQQHQDFSILITMDLDNFKVINDSRGHSAGDTILKEMAERLKNLDLEHYQLARLGGDEFALMLTRVASTQSQARIRAEQLALQISELVARPCVIHHDNFFLSASLGIVIFGADESLNTEMLFRSADAAMNKAKQLGRNTYCFHDPEMLNQLEANAQTSIELREALNQEQIVVFYQLQFDSQGKAIGAEALVRWQHPEKGILSPAFFIEIAEHTGLIIPLGQRVLQLSCEQLSRWQAQPETLELTLSVNVSPKQFQQADFVDYVRQLLADYKIPPGRLKLELTESTILGNVLETVQKMHQLRALGVTFSLDDFGTGYSSLQYLKQLPIDQIKIDQSFVRDITHDPDDKAIVKSIIAIGNALQIQVIAEGVETQQHFAVLRDNACFAYQGYYFCRPMPIEDINSVLMSKAV</sequence>
<dbReference type="PANTHER" id="PTHR33121:SF70">
    <property type="entry name" value="SIGNALING PROTEIN YKOW"/>
    <property type="match status" value="1"/>
</dbReference>
<evidence type="ECO:0000256" key="2">
    <source>
        <dbReference type="ARBA" id="ARBA00022636"/>
    </source>
</evidence>
<dbReference type="AlphaFoldDB" id="M7PRJ7"/>
<proteinExistence type="predicted"/>
<dbReference type="NCBIfam" id="TIGR00254">
    <property type="entry name" value="GGDEF"/>
    <property type="match status" value="1"/>
</dbReference>
<dbReference type="InterPro" id="IPR001633">
    <property type="entry name" value="EAL_dom"/>
</dbReference>
<dbReference type="Gene3D" id="3.30.70.270">
    <property type="match status" value="1"/>
</dbReference>
<dbReference type="FunFam" id="3.20.20.450:FF:000001">
    <property type="entry name" value="Cyclic di-GMP phosphodiesterase yahA"/>
    <property type="match status" value="1"/>
</dbReference>
<dbReference type="SUPFAM" id="SSF141868">
    <property type="entry name" value="EAL domain-like"/>
    <property type="match status" value="1"/>
</dbReference>
<evidence type="ECO:0000313" key="7">
    <source>
        <dbReference type="Proteomes" id="UP000012019"/>
    </source>
</evidence>
<dbReference type="InterPro" id="IPR050706">
    <property type="entry name" value="Cyclic-di-GMP_PDE-like"/>
</dbReference>
<dbReference type="SMART" id="SM00052">
    <property type="entry name" value="EAL"/>
    <property type="match status" value="1"/>
</dbReference>
<dbReference type="CDD" id="cd01949">
    <property type="entry name" value="GGDEF"/>
    <property type="match status" value="1"/>
</dbReference>
<dbReference type="PATRIC" id="fig|1286106.3.peg.1419"/>
<dbReference type="PROSITE" id="PS50883">
    <property type="entry name" value="EAL"/>
    <property type="match status" value="1"/>
</dbReference>
<dbReference type="STRING" id="1286106.MPL1_07069"/>
<keyword evidence="3" id="KW-0812">Transmembrane</keyword>
<keyword evidence="7" id="KW-1185">Reference proteome</keyword>
<dbReference type="EC" id="3.1.4.52" evidence="1"/>
<feature type="transmembrane region" description="Helical" evidence="3">
    <location>
        <begin position="194"/>
        <end position="213"/>
    </location>
</feature>
<dbReference type="Pfam" id="PF00563">
    <property type="entry name" value="EAL"/>
    <property type="match status" value="1"/>
</dbReference>
<evidence type="ECO:0000313" key="6">
    <source>
        <dbReference type="EMBL" id="EMR13064.1"/>
    </source>
</evidence>
<keyword evidence="3" id="KW-0472">Membrane</keyword>
<keyword evidence="3" id="KW-1133">Transmembrane helix</keyword>
<dbReference type="InterPro" id="IPR029787">
    <property type="entry name" value="Nucleotide_cyclase"/>
</dbReference>
<protein>
    <recommendedName>
        <fullName evidence="1">cyclic-guanylate-specific phosphodiesterase</fullName>
        <ecNumber evidence="1">3.1.4.52</ecNumber>
    </recommendedName>
</protein>
<dbReference type="EMBL" id="APHR01000035">
    <property type="protein sequence ID" value="EMR13064.1"/>
    <property type="molecule type" value="Genomic_DNA"/>
</dbReference>
<feature type="transmembrane region" description="Helical" evidence="3">
    <location>
        <begin position="6"/>
        <end position="29"/>
    </location>
</feature>
<accession>M7PRJ7</accession>
<dbReference type="PANTHER" id="PTHR33121">
    <property type="entry name" value="CYCLIC DI-GMP PHOSPHODIESTERASE PDEF"/>
    <property type="match status" value="1"/>
</dbReference>
<dbReference type="Gene3D" id="3.20.20.450">
    <property type="entry name" value="EAL domain"/>
    <property type="match status" value="1"/>
</dbReference>
<evidence type="ECO:0000259" key="5">
    <source>
        <dbReference type="PROSITE" id="PS50887"/>
    </source>
</evidence>
<dbReference type="PROSITE" id="PS50887">
    <property type="entry name" value="GGDEF"/>
    <property type="match status" value="1"/>
</dbReference>
<feature type="domain" description="GGDEF" evidence="5">
    <location>
        <begin position="313"/>
        <end position="452"/>
    </location>
</feature>
<dbReference type="InterPro" id="IPR000160">
    <property type="entry name" value="GGDEF_dom"/>
</dbReference>
<comment type="caution">
    <text evidence="6">The sequence shown here is derived from an EMBL/GenBank/DDBJ whole genome shotgun (WGS) entry which is preliminary data.</text>
</comment>
<evidence type="ECO:0000256" key="3">
    <source>
        <dbReference type="SAM" id="Phobius"/>
    </source>
</evidence>
<dbReference type="SMART" id="SM00267">
    <property type="entry name" value="GGDEF"/>
    <property type="match status" value="1"/>
</dbReference>
<dbReference type="SUPFAM" id="SSF55073">
    <property type="entry name" value="Nucleotide cyclase"/>
    <property type="match status" value="1"/>
</dbReference>
<feature type="domain" description="EAL" evidence="4">
    <location>
        <begin position="461"/>
        <end position="715"/>
    </location>
</feature>
<name>M7PRJ7_9GAMM</name>
<dbReference type="eggNOG" id="COG5001">
    <property type="taxonomic scope" value="Bacteria"/>
</dbReference>
<dbReference type="CDD" id="cd01948">
    <property type="entry name" value="EAL"/>
    <property type="match status" value="1"/>
</dbReference>
<evidence type="ECO:0000259" key="4">
    <source>
        <dbReference type="PROSITE" id="PS50883"/>
    </source>
</evidence>
<evidence type="ECO:0000256" key="1">
    <source>
        <dbReference type="ARBA" id="ARBA00012282"/>
    </source>
</evidence>
<dbReference type="InterPro" id="IPR035919">
    <property type="entry name" value="EAL_sf"/>
</dbReference>
<dbReference type="InterPro" id="IPR043128">
    <property type="entry name" value="Rev_trsase/Diguanyl_cyclase"/>
</dbReference>
<dbReference type="GO" id="GO:0071111">
    <property type="term" value="F:cyclic-guanylate-specific phosphodiesterase activity"/>
    <property type="evidence" value="ECO:0007669"/>
    <property type="project" value="UniProtKB-EC"/>
</dbReference>
<reference evidence="6 7" key="1">
    <citation type="journal article" date="2013" name="Genome Announc.">
        <title>Draft Genome Sequence of Methylophaga lonarensis MPLT, a Haloalkaliphilic (Non-Methane-Utilizing) Methylotroph.</title>
        <authorList>
            <person name="Shetty S.A."/>
            <person name="Marathe N.P."/>
            <person name="Munot H."/>
            <person name="Antony C.P."/>
            <person name="Dhotre D.P."/>
            <person name="Murrell J.C."/>
            <person name="Shouche Y.S."/>
        </authorList>
    </citation>
    <scope>NUCLEOTIDE SEQUENCE [LARGE SCALE GENOMIC DNA]</scope>
    <source>
        <strain evidence="6 7">MPL</strain>
    </source>
</reference>
<dbReference type="Pfam" id="PF00990">
    <property type="entry name" value="GGDEF"/>
    <property type="match status" value="1"/>
</dbReference>
<dbReference type="OrthoDB" id="9813913at2"/>